<organism evidence="2 3">
    <name type="scientific">Natranaeroarchaeum sulfidigenes</name>
    <dbReference type="NCBI Taxonomy" id="2784880"/>
    <lineage>
        <taxon>Archaea</taxon>
        <taxon>Methanobacteriati</taxon>
        <taxon>Methanobacteriota</taxon>
        <taxon>Stenosarchaea group</taxon>
        <taxon>Halobacteria</taxon>
        <taxon>Halobacteriales</taxon>
        <taxon>Natronoarchaeaceae</taxon>
        <taxon>Natranaeroarchaeum</taxon>
    </lineage>
</organism>
<feature type="transmembrane region" description="Helical" evidence="1">
    <location>
        <begin position="48"/>
        <end position="68"/>
    </location>
</feature>
<keyword evidence="1" id="KW-1133">Transmembrane helix</keyword>
<feature type="transmembrane region" description="Helical" evidence="1">
    <location>
        <begin position="80"/>
        <end position="98"/>
    </location>
</feature>
<keyword evidence="1" id="KW-0812">Transmembrane</keyword>
<evidence type="ECO:0000256" key="1">
    <source>
        <dbReference type="SAM" id="Phobius"/>
    </source>
</evidence>
<keyword evidence="3" id="KW-1185">Reference proteome</keyword>
<reference evidence="2" key="1">
    <citation type="submission" date="2020-11" db="EMBL/GenBank/DDBJ databases">
        <title>Carbohydrate-dependent, anaerobic sulfur respiration: A novel catabolism in halophilic archaea.</title>
        <authorList>
            <person name="Sorokin D.Y."/>
            <person name="Messina E."/>
            <person name="Smedile F."/>
            <person name="La Cono V."/>
            <person name="Hallsworth J.E."/>
            <person name="Yakimov M.M."/>
        </authorList>
    </citation>
    <scope>NUCLEOTIDE SEQUENCE</scope>
    <source>
        <strain evidence="2">AArc-S</strain>
    </source>
</reference>
<gene>
    <name evidence="2" type="ORF">AArcS_1131</name>
</gene>
<dbReference type="KEGG" id="hara:AArcS_1131"/>
<dbReference type="Proteomes" id="UP000663586">
    <property type="component" value="Chromosome"/>
</dbReference>
<accession>A0A897MJS3</accession>
<evidence type="ECO:0000313" key="3">
    <source>
        <dbReference type="Proteomes" id="UP000663586"/>
    </source>
</evidence>
<keyword evidence="1" id="KW-0472">Membrane</keyword>
<feature type="transmembrane region" description="Helical" evidence="1">
    <location>
        <begin position="104"/>
        <end position="122"/>
    </location>
</feature>
<proteinExistence type="predicted"/>
<dbReference type="AlphaFoldDB" id="A0A897MJS3"/>
<protein>
    <submittedName>
        <fullName evidence="2">Uncharacterized protein</fullName>
    </submittedName>
</protein>
<evidence type="ECO:0000313" key="2">
    <source>
        <dbReference type="EMBL" id="QSG02350.1"/>
    </source>
</evidence>
<name>A0A897MJS3_9EURY</name>
<dbReference type="EMBL" id="CP064786">
    <property type="protein sequence ID" value="QSG02350.1"/>
    <property type="molecule type" value="Genomic_DNA"/>
</dbReference>
<sequence length="142" mass="15567">MIIALLTITVLFGTLLVVKSISNAEFCVICASVSGTWLVLLGLLYAGYYGNQLAIAILLGQSIVGAMYRLKGTLPDRLSVFTLPYVLTATAAGYLLLAAEELQYLLALLISVWLGTVLLYTYRTNERVESAFDEMIACCRDW</sequence>